<dbReference type="AlphaFoldDB" id="A0A9P4ITS4"/>
<evidence type="ECO:0000313" key="3">
    <source>
        <dbReference type="Proteomes" id="UP000799439"/>
    </source>
</evidence>
<organism evidence="2 3">
    <name type="scientific">Myriangium duriaei CBS 260.36</name>
    <dbReference type="NCBI Taxonomy" id="1168546"/>
    <lineage>
        <taxon>Eukaryota</taxon>
        <taxon>Fungi</taxon>
        <taxon>Dikarya</taxon>
        <taxon>Ascomycota</taxon>
        <taxon>Pezizomycotina</taxon>
        <taxon>Dothideomycetes</taxon>
        <taxon>Dothideomycetidae</taxon>
        <taxon>Myriangiales</taxon>
        <taxon>Myriangiaceae</taxon>
        <taxon>Myriangium</taxon>
    </lineage>
</organism>
<dbReference type="EMBL" id="ML996090">
    <property type="protein sequence ID" value="KAF2149858.1"/>
    <property type="molecule type" value="Genomic_DNA"/>
</dbReference>
<dbReference type="Proteomes" id="UP000799439">
    <property type="component" value="Unassembled WGS sequence"/>
</dbReference>
<protein>
    <submittedName>
        <fullName evidence="2">Uncharacterized protein</fullName>
    </submittedName>
</protein>
<dbReference type="OrthoDB" id="5374844at2759"/>
<name>A0A9P4ITS4_9PEZI</name>
<feature type="compositionally biased region" description="Low complexity" evidence="1">
    <location>
        <begin position="143"/>
        <end position="152"/>
    </location>
</feature>
<evidence type="ECO:0000256" key="1">
    <source>
        <dbReference type="SAM" id="MobiDB-lite"/>
    </source>
</evidence>
<comment type="caution">
    <text evidence="2">The sequence shown here is derived from an EMBL/GenBank/DDBJ whole genome shotgun (WGS) entry which is preliminary data.</text>
</comment>
<keyword evidence="3" id="KW-1185">Reference proteome</keyword>
<accession>A0A9P4ITS4</accession>
<feature type="region of interest" description="Disordered" evidence="1">
    <location>
        <begin position="49"/>
        <end position="158"/>
    </location>
</feature>
<gene>
    <name evidence="2" type="ORF">K461DRAFT_281085</name>
</gene>
<feature type="compositionally biased region" description="Pro residues" evidence="1">
    <location>
        <begin position="62"/>
        <end position="71"/>
    </location>
</feature>
<evidence type="ECO:0000313" key="2">
    <source>
        <dbReference type="EMBL" id="KAF2149858.1"/>
    </source>
</evidence>
<reference evidence="2" key="1">
    <citation type="journal article" date="2020" name="Stud. Mycol.">
        <title>101 Dothideomycetes genomes: a test case for predicting lifestyles and emergence of pathogens.</title>
        <authorList>
            <person name="Haridas S."/>
            <person name="Albert R."/>
            <person name="Binder M."/>
            <person name="Bloem J."/>
            <person name="Labutti K."/>
            <person name="Salamov A."/>
            <person name="Andreopoulos B."/>
            <person name="Baker S."/>
            <person name="Barry K."/>
            <person name="Bills G."/>
            <person name="Bluhm B."/>
            <person name="Cannon C."/>
            <person name="Castanera R."/>
            <person name="Culley D."/>
            <person name="Daum C."/>
            <person name="Ezra D."/>
            <person name="Gonzalez J."/>
            <person name="Henrissat B."/>
            <person name="Kuo A."/>
            <person name="Liang C."/>
            <person name="Lipzen A."/>
            <person name="Lutzoni F."/>
            <person name="Magnuson J."/>
            <person name="Mondo S."/>
            <person name="Nolan M."/>
            <person name="Ohm R."/>
            <person name="Pangilinan J."/>
            <person name="Park H.-J."/>
            <person name="Ramirez L."/>
            <person name="Alfaro M."/>
            <person name="Sun H."/>
            <person name="Tritt A."/>
            <person name="Yoshinaga Y."/>
            <person name="Zwiers L.-H."/>
            <person name="Turgeon B."/>
            <person name="Goodwin S."/>
            <person name="Spatafora J."/>
            <person name="Crous P."/>
            <person name="Grigoriev I."/>
        </authorList>
    </citation>
    <scope>NUCLEOTIDE SEQUENCE</scope>
    <source>
        <strain evidence="2">CBS 260.36</strain>
    </source>
</reference>
<sequence>MVVAHVEPILLIQQPSQTESKTDKPKLANRFSATSNVETKPTAPLLQFSGPMKVASTRPVQPARPPAPRPSIPQLFLPPVAPTIRKPLASLPNPPVVRKCQNGSSDPSPSKRLPQDHLATKRPLPHSKSNSSPKKRLRLAIAESESSSSSSSDDSDIDGPTLVETDWLSSLAPHQQRLYAVLLEVSSRLVRHVTDREDVLVELGEAYRRDGLDVVAAMRAEQDAAIQQYAGAVGEARRRAAEVLEDTLAQVKEEVLALGAGGVENDGKARNAVTELVEKYA</sequence>
<proteinExistence type="predicted"/>